<comment type="caution">
    <text evidence="5">The sequence shown here is derived from an EMBL/GenBank/DDBJ whole genome shotgun (WGS) entry which is preliminary data.</text>
</comment>
<dbReference type="PRINTS" id="PR00625">
    <property type="entry name" value="JDOMAIN"/>
</dbReference>
<organism evidence="5 6">
    <name type="scientific">Sediminihabitans luteus</name>
    <dbReference type="NCBI Taxonomy" id="1138585"/>
    <lineage>
        <taxon>Bacteria</taxon>
        <taxon>Bacillati</taxon>
        <taxon>Actinomycetota</taxon>
        <taxon>Actinomycetes</taxon>
        <taxon>Micrococcales</taxon>
        <taxon>Cellulomonadaceae</taxon>
        <taxon>Sediminihabitans</taxon>
    </lineage>
</organism>
<dbReference type="Pfam" id="PF01556">
    <property type="entry name" value="DnaJ_C"/>
    <property type="match status" value="1"/>
</dbReference>
<evidence type="ECO:0000313" key="6">
    <source>
        <dbReference type="Proteomes" id="UP000231693"/>
    </source>
</evidence>
<dbReference type="EMBL" id="PGFE01000003">
    <property type="protein sequence ID" value="PJJ70400.1"/>
    <property type="molecule type" value="Genomic_DNA"/>
</dbReference>
<dbReference type="PROSITE" id="PS50076">
    <property type="entry name" value="DNAJ_2"/>
    <property type="match status" value="1"/>
</dbReference>
<sequence length="331" mass="34122">MTGQDWLEKDFYAALGVAKDADDAAIKKAYRKLARQYHPDHNPGDTAAENKFKSIGEAYAVLSDAEQRKQYDAIRAMGGGGARFAAGGPGGGSGGFEDLFGSMFGQGGARQRYTQTGPGAQGTGGFEDILGQMFGAGAGGQTGFRPNPAQRGQDVNASTTITFRQAVEGSTMEFDVQGRKVRARIPAGVKEGQKIRLAGKGRPGTGGAPAGDLTVTVHVGAHPVFTMEGLDLRMTLPVTFAEAALGATVEVPTFDGATVKVKVPAGTSSGSVLRVKGRGVVTPKAIGNLKVVVQVAVPRKLSGEAKDAVEAFAAATADDDPRADLAARAAQ</sequence>
<dbReference type="Proteomes" id="UP000231693">
    <property type="component" value="Unassembled WGS sequence"/>
</dbReference>
<dbReference type="SUPFAM" id="SSF46565">
    <property type="entry name" value="Chaperone J-domain"/>
    <property type="match status" value="1"/>
</dbReference>
<dbReference type="CDD" id="cd10747">
    <property type="entry name" value="DnaJ_C"/>
    <property type="match status" value="1"/>
</dbReference>
<dbReference type="PROSITE" id="PS00636">
    <property type="entry name" value="DNAJ_1"/>
    <property type="match status" value="1"/>
</dbReference>
<evidence type="ECO:0000256" key="3">
    <source>
        <dbReference type="ARBA" id="ARBA00023186"/>
    </source>
</evidence>
<gene>
    <name evidence="5" type="ORF">CLV28_2235</name>
</gene>
<evidence type="ECO:0000256" key="1">
    <source>
        <dbReference type="ARBA" id="ARBA00022705"/>
    </source>
</evidence>
<dbReference type="InterPro" id="IPR002939">
    <property type="entry name" value="DnaJ_C"/>
</dbReference>
<dbReference type="InterPro" id="IPR001623">
    <property type="entry name" value="DnaJ_domain"/>
</dbReference>
<dbReference type="PANTHER" id="PTHR43096">
    <property type="entry name" value="DNAJ HOMOLOG 1, MITOCHONDRIAL-RELATED"/>
    <property type="match status" value="1"/>
</dbReference>
<dbReference type="GO" id="GO:0042026">
    <property type="term" value="P:protein refolding"/>
    <property type="evidence" value="ECO:0007669"/>
    <property type="project" value="TreeGrafter"/>
</dbReference>
<dbReference type="Pfam" id="PF00226">
    <property type="entry name" value="DnaJ"/>
    <property type="match status" value="1"/>
</dbReference>
<dbReference type="InterPro" id="IPR018253">
    <property type="entry name" value="DnaJ_domain_CS"/>
</dbReference>
<dbReference type="AlphaFoldDB" id="A0A2M9CEX1"/>
<name>A0A2M9CEX1_9CELL</name>
<dbReference type="GO" id="GO:0005737">
    <property type="term" value="C:cytoplasm"/>
    <property type="evidence" value="ECO:0007669"/>
    <property type="project" value="TreeGrafter"/>
</dbReference>
<feature type="domain" description="J" evidence="4">
    <location>
        <begin position="10"/>
        <end position="75"/>
    </location>
</feature>
<keyword evidence="1" id="KW-0235">DNA replication</keyword>
<dbReference type="CDD" id="cd06257">
    <property type="entry name" value="DnaJ"/>
    <property type="match status" value="1"/>
</dbReference>
<dbReference type="Gene3D" id="2.60.260.20">
    <property type="entry name" value="Urease metallochaperone UreE, N-terminal domain"/>
    <property type="match status" value="2"/>
</dbReference>
<dbReference type="Gene3D" id="1.10.287.110">
    <property type="entry name" value="DnaJ domain"/>
    <property type="match status" value="1"/>
</dbReference>
<dbReference type="PANTHER" id="PTHR43096:SF54">
    <property type="entry name" value="CHAPERONE PROTEIN DNAJ 1"/>
    <property type="match status" value="1"/>
</dbReference>
<keyword evidence="6" id="KW-1185">Reference proteome</keyword>
<dbReference type="OrthoDB" id="9779889at2"/>
<dbReference type="SMART" id="SM00271">
    <property type="entry name" value="DnaJ"/>
    <property type="match status" value="1"/>
</dbReference>
<keyword evidence="3" id="KW-0143">Chaperone</keyword>
<protein>
    <submittedName>
        <fullName evidence="5">Molecular chaperone DnaJ</fullName>
    </submittedName>
</protein>
<dbReference type="SUPFAM" id="SSF49493">
    <property type="entry name" value="HSP40/DnaJ peptide-binding domain"/>
    <property type="match status" value="2"/>
</dbReference>
<proteinExistence type="predicted"/>
<accession>A0A2M9CEX1</accession>
<evidence type="ECO:0000259" key="4">
    <source>
        <dbReference type="PROSITE" id="PS50076"/>
    </source>
</evidence>
<dbReference type="GO" id="GO:0051082">
    <property type="term" value="F:unfolded protein binding"/>
    <property type="evidence" value="ECO:0007669"/>
    <property type="project" value="InterPro"/>
</dbReference>
<dbReference type="FunFam" id="2.60.260.20:FF:000013">
    <property type="entry name" value="DnaJ subfamily B member 11"/>
    <property type="match status" value="1"/>
</dbReference>
<evidence type="ECO:0000256" key="2">
    <source>
        <dbReference type="ARBA" id="ARBA00023016"/>
    </source>
</evidence>
<dbReference type="RefSeq" id="WP_100423377.1">
    <property type="nucleotide sequence ID" value="NZ_BOOX01000001.1"/>
</dbReference>
<dbReference type="InterPro" id="IPR036869">
    <property type="entry name" value="J_dom_sf"/>
</dbReference>
<keyword evidence="2" id="KW-0346">Stress response</keyword>
<reference evidence="5 6" key="1">
    <citation type="submission" date="2017-11" db="EMBL/GenBank/DDBJ databases">
        <title>Genomic Encyclopedia of Archaeal and Bacterial Type Strains, Phase II (KMG-II): From Individual Species to Whole Genera.</title>
        <authorList>
            <person name="Goeker M."/>
        </authorList>
    </citation>
    <scope>NUCLEOTIDE SEQUENCE [LARGE SCALE GENOMIC DNA]</scope>
    <source>
        <strain evidence="5 6">DSM 25478</strain>
    </source>
</reference>
<dbReference type="GO" id="GO:0006260">
    <property type="term" value="P:DNA replication"/>
    <property type="evidence" value="ECO:0007669"/>
    <property type="project" value="UniProtKB-KW"/>
</dbReference>
<evidence type="ECO:0000313" key="5">
    <source>
        <dbReference type="EMBL" id="PJJ70400.1"/>
    </source>
</evidence>
<dbReference type="InterPro" id="IPR008971">
    <property type="entry name" value="HSP40/DnaJ_pept-bd"/>
</dbReference>